<dbReference type="KEGG" id="bcop:JD108_13035"/>
<dbReference type="EMBL" id="CP066308">
    <property type="protein sequence ID" value="QQE72866.1"/>
    <property type="molecule type" value="Genomic_DNA"/>
</dbReference>
<sequence>MEPKLMGVWVLGVAGPFLFHRCFFHRFLEKMYNAQIVRANYRGEQVVTAGGLLLAASAALVQCVLLGFGYASRWSGEVLGLGLLLLTGSLSLAVFGWVDDRSSDKQPKGFRGHVGTLLSERRLTSGMWKVLGGGGTALIISSQLQPDVPGMIVGAGLLALSSNLLNLFDVRPGRALKVFWMLVAVPAVSLIVGAAPAGLWHWLLPVITATLLLFPHDAKARLMLGDTGANYLGFVAGFALVVSLSFSWQIVVLLLFAGLHLLSEFVSFSRLIARVGWLNRLDEWGRPMEGK</sequence>
<keyword evidence="5" id="KW-1185">Reference proteome</keyword>
<dbReference type="Proteomes" id="UP000677234">
    <property type="component" value="Chromosome"/>
</dbReference>
<evidence type="ECO:0000313" key="5">
    <source>
        <dbReference type="Proteomes" id="UP000677234"/>
    </source>
</evidence>
<feature type="transmembrane region" description="Helical" evidence="1">
    <location>
        <begin position="228"/>
        <end position="246"/>
    </location>
</feature>
<evidence type="ECO:0000313" key="3">
    <source>
        <dbReference type="EMBL" id="QUO39944.1"/>
    </source>
</evidence>
<accession>A0A7T5EHV9</accession>
<proteinExistence type="predicted"/>
<dbReference type="AlphaFoldDB" id="A0A7T5EHV9"/>
<keyword evidence="1" id="KW-0812">Transmembrane</keyword>
<evidence type="ECO:0000256" key="1">
    <source>
        <dbReference type="SAM" id="Phobius"/>
    </source>
</evidence>
<feature type="transmembrane region" description="Helical" evidence="1">
    <location>
        <begin position="78"/>
        <end position="98"/>
    </location>
</feature>
<feature type="transmembrane region" description="Helical" evidence="1">
    <location>
        <begin position="252"/>
        <end position="273"/>
    </location>
</feature>
<protein>
    <submittedName>
        <fullName evidence="2">UDP-N-acetylmuramyl pentapeptide phosphotransferase</fullName>
    </submittedName>
</protein>
<reference evidence="3" key="2">
    <citation type="submission" date="2021-04" db="EMBL/GenBank/DDBJ databases">
        <title>Brevibacillus composti FJAT-54423, complete genome.</title>
        <authorList>
            <person name="Tang R."/>
        </authorList>
    </citation>
    <scope>NUCLEOTIDE SEQUENCE</scope>
    <source>
        <strain evidence="3">FJAT-54424</strain>
    </source>
</reference>
<dbReference type="GO" id="GO:0016740">
    <property type="term" value="F:transferase activity"/>
    <property type="evidence" value="ECO:0007669"/>
    <property type="project" value="UniProtKB-KW"/>
</dbReference>
<dbReference type="RefSeq" id="WP_198826499.1">
    <property type="nucleotide sequence ID" value="NZ_CP066308.1"/>
</dbReference>
<organism evidence="2 4">
    <name type="scientific">Brevibacillus composti</name>
    <dbReference type="NCBI Taxonomy" id="2796470"/>
    <lineage>
        <taxon>Bacteria</taxon>
        <taxon>Bacillati</taxon>
        <taxon>Bacillota</taxon>
        <taxon>Bacilli</taxon>
        <taxon>Bacillales</taxon>
        <taxon>Paenibacillaceae</taxon>
        <taxon>Brevibacillus</taxon>
    </lineage>
</organism>
<gene>
    <name evidence="2" type="ORF">JD108_13035</name>
    <name evidence="3" type="ORF">KDJ56_12980</name>
</gene>
<feature type="transmembrane region" description="Helical" evidence="1">
    <location>
        <begin position="175"/>
        <end position="193"/>
    </location>
</feature>
<keyword evidence="1" id="KW-0472">Membrane</keyword>
<keyword evidence="1" id="KW-1133">Transmembrane helix</keyword>
<feature type="transmembrane region" description="Helical" evidence="1">
    <location>
        <begin position="45"/>
        <end position="72"/>
    </location>
</feature>
<keyword evidence="2" id="KW-0808">Transferase</keyword>
<feature type="transmembrane region" description="Helical" evidence="1">
    <location>
        <begin position="6"/>
        <end position="24"/>
    </location>
</feature>
<dbReference type="EMBL" id="CP073708">
    <property type="protein sequence ID" value="QUO39944.1"/>
    <property type="molecule type" value="Genomic_DNA"/>
</dbReference>
<evidence type="ECO:0000313" key="2">
    <source>
        <dbReference type="EMBL" id="QQE72866.1"/>
    </source>
</evidence>
<dbReference type="Proteomes" id="UP000595847">
    <property type="component" value="Chromosome"/>
</dbReference>
<name>A0A7T5EHV9_9BACL</name>
<evidence type="ECO:0000313" key="4">
    <source>
        <dbReference type="Proteomes" id="UP000595847"/>
    </source>
</evidence>
<reference evidence="2 4" key="1">
    <citation type="submission" date="2020-12" db="EMBL/GenBank/DDBJ databases">
        <title>strain FJAT-54423T represents a novel species of the genus Brevibacillus.</title>
        <authorList>
            <person name="Tang R."/>
        </authorList>
    </citation>
    <scope>NUCLEOTIDE SEQUENCE [LARGE SCALE GENOMIC DNA]</scope>
    <source>
        <strain evidence="2 4">FJAT-54423</strain>
    </source>
</reference>